<keyword evidence="3" id="KW-1185">Reference proteome</keyword>
<feature type="region of interest" description="Disordered" evidence="1">
    <location>
        <begin position="140"/>
        <end position="167"/>
    </location>
</feature>
<gene>
    <name evidence="2" type="ORF">TWF718_005184</name>
</gene>
<dbReference type="Gene3D" id="3.40.50.300">
    <property type="entry name" value="P-loop containing nucleotide triphosphate hydrolases"/>
    <property type="match status" value="1"/>
</dbReference>
<dbReference type="SUPFAM" id="SSF52540">
    <property type="entry name" value="P-loop containing nucleoside triphosphate hydrolases"/>
    <property type="match status" value="1"/>
</dbReference>
<evidence type="ECO:0000256" key="1">
    <source>
        <dbReference type="SAM" id="MobiDB-lite"/>
    </source>
</evidence>
<feature type="region of interest" description="Disordered" evidence="1">
    <location>
        <begin position="67"/>
        <end position="123"/>
    </location>
</feature>
<sequence length="696" mass="77022">MPASINNFLECWLYDAVYKHIDPQRQPKLKDIVKRARLCQRPTTLNSIPFQLIEEKIRQDLVVKQTFRAPPRPGDPTVAEAFPNWTSWHQTNSRPGTPSTPKARRRKTPAPKAQPPQVQATRPVASLPAVPRAQNKPVMQNQATGNHDNGGPPGGLPGEQYGQPSGKPWGRKVHAFRPPVYQVRAIPVDPTAAAQPTMQDAAPTFEGGWRNLLKNNNAAAMFNWKPETDANTEASNESIISTAPLFTSDVIRVDTGIDNAPPGTTQFAIFAKLDSYRSIAESGAPYQELEDDVVFLNTNSPFTTFICGLQGSGKSHSLSVIMENCLIQNPAVGMLHRPLAGVVFYFSPFTPLDAGKPCEVAYLAAPASDSTAPAGSYLNRARKVKVLVSRSNLENMKRVYEKIPGVKVYPLLLKANQLTAKTMLHLMSVQEDNTSLYLAVVTRILRDMAAEGGFNYEKFKAQLAREPFSPAQWSLLDLRLELLESFLGSEDNPNPFDAAEGSITIVDLTCPFVDSETACILFSICLDLFCASPSTTGKIVALDEAHKFMSQTSSSQHFAKSVIQNIRLQRHLGVRTVISTQDPHVHPELLELASFIIMHRFDSPRWFSTLRKHVGFHNTREGGDSAEDRESREQAASAFEMIMNLNAGQALVYCPRLLTVDYRGGDQRVIRLGTRLIKMQVRKRLTLDGGVTRNAI</sequence>
<dbReference type="Proteomes" id="UP001313282">
    <property type="component" value="Unassembled WGS sequence"/>
</dbReference>
<protein>
    <recommendedName>
        <fullName evidence="4">P-loop containing nucleoside triphosphate hydrolase protein</fullName>
    </recommendedName>
</protein>
<evidence type="ECO:0008006" key="4">
    <source>
        <dbReference type="Google" id="ProtNLM"/>
    </source>
</evidence>
<dbReference type="InterPro" id="IPR027417">
    <property type="entry name" value="P-loop_NTPase"/>
</dbReference>
<name>A0AAN8NDI0_9PEZI</name>
<dbReference type="AlphaFoldDB" id="A0AAN8NDI0"/>
<dbReference type="EMBL" id="JAVHNR010000002">
    <property type="protein sequence ID" value="KAK6352035.1"/>
    <property type="molecule type" value="Genomic_DNA"/>
</dbReference>
<proteinExistence type="predicted"/>
<accession>A0AAN8NDI0</accession>
<evidence type="ECO:0000313" key="3">
    <source>
        <dbReference type="Proteomes" id="UP001313282"/>
    </source>
</evidence>
<feature type="compositionally biased region" description="Polar residues" evidence="1">
    <location>
        <begin position="84"/>
        <end position="99"/>
    </location>
</feature>
<evidence type="ECO:0000313" key="2">
    <source>
        <dbReference type="EMBL" id="KAK6352035.1"/>
    </source>
</evidence>
<organism evidence="2 3">
    <name type="scientific">Orbilia javanica</name>
    <dbReference type="NCBI Taxonomy" id="47235"/>
    <lineage>
        <taxon>Eukaryota</taxon>
        <taxon>Fungi</taxon>
        <taxon>Dikarya</taxon>
        <taxon>Ascomycota</taxon>
        <taxon>Pezizomycotina</taxon>
        <taxon>Orbiliomycetes</taxon>
        <taxon>Orbiliales</taxon>
        <taxon>Orbiliaceae</taxon>
        <taxon>Orbilia</taxon>
    </lineage>
</organism>
<comment type="caution">
    <text evidence="2">The sequence shown here is derived from an EMBL/GenBank/DDBJ whole genome shotgun (WGS) entry which is preliminary data.</text>
</comment>
<reference evidence="2 3" key="1">
    <citation type="submission" date="2019-10" db="EMBL/GenBank/DDBJ databases">
        <authorList>
            <person name="Palmer J.M."/>
        </authorList>
    </citation>
    <scope>NUCLEOTIDE SEQUENCE [LARGE SCALE GENOMIC DNA]</scope>
    <source>
        <strain evidence="2 3">TWF718</strain>
    </source>
</reference>